<comment type="caution">
    <text evidence="5">The sequence shown here is derived from an EMBL/GenBank/DDBJ whole genome shotgun (WGS) entry which is preliminary data.</text>
</comment>
<dbReference type="RefSeq" id="WP_237347083.1">
    <property type="nucleotide sequence ID" value="NZ_JABWGX010000027.1"/>
</dbReference>
<organism evidence="5 6">
    <name type="scientific">Xanthobacter agilis</name>
    <dbReference type="NCBI Taxonomy" id="47492"/>
    <lineage>
        <taxon>Bacteria</taxon>
        <taxon>Pseudomonadati</taxon>
        <taxon>Pseudomonadota</taxon>
        <taxon>Alphaproteobacteria</taxon>
        <taxon>Hyphomicrobiales</taxon>
        <taxon>Xanthobacteraceae</taxon>
        <taxon>Xanthobacter</taxon>
    </lineage>
</organism>
<feature type="chain" id="PRO_5047021626" description="DUF7939 domain-containing protein" evidence="3">
    <location>
        <begin position="26"/>
        <end position="589"/>
    </location>
</feature>
<feature type="compositionally biased region" description="Low complexity" evidence="1">
    <location>
        <begin position="402"/>
        <end position="423"/>
    </location>
</feature>
<feature type="region of interest" description="Disordered" evidence="1">
    <location>
        <begin position="402"/>
        <end position="427"/>
    </location>
</feature>
<dbReference type="PANTHER" id="PTHR40940">
    <property type="entry name" value="PROTEIN BATD-RELATED"/>
    <property type="match status" value="1"/>
</dbReference>
<evidence type="ECO:0000256" key="3">
    <source>
        <dbReference type="SAM" id="SignalP"/>
    </source>
</evidence>
<dbReference type="Pfam" id="PF25607">
    <property type="entry name" value="DUF7939"/>
    <property type="match status" value="1"/>
</dbReference>
<accession>A0ABU0LF74</accession>
<evidence type="ECO:0000313" key="5">
    <source>
        <dbReference type="EMBL" id="MDQ0505790.1"/>
    </source>
</evidence>
<reference evidence="5 6" key="1">
    <citation type="submission" date="2023-07" db="EMBL/GenBank/DDBJ databases">
        <title>Genomic Encyclopedia of Type Strains, Phase IV (KMG-IV): sequencing the most valuable type-strain genomes for metagenomic binning, comparative biology and taxonomic classification.</title>
        <authorList>
            <person name="Goeker M."/>
        </authorList>
    </citation>
    <scope>NUCLEOTIDE SEQUENCE [LARGE SCALE GENOMIC DNA]</scope>
    <source>
        <strain evidence="5 6">DSM 3770</strain>
    </source>
</reference>
<feature type="domain" description="DUF7939" evidence="4">
    <location>
        <begin position="497"/>
        <end position="568"/>
    </location>
</feature>
<keyword evidence="6" id="KW-1185">Reference proteome</keyword>
<feature type="signal peptide" evidence="3">
    <location>
        <begin position="1"/>
        <end position="25"/>
    </location>
</feature>
<dbReference type="InterPro" id="IPR057699">
    <property type="entry name" value="DUF7939"/>
</dbReference>
<evidence type="ECO:0000256" key="1">
    <source>
        <dbReference type="SAM" id="MobiDB-lite"/>
    </source>
</evidence>
<feature type="transmembrane region" description="Helical" evidence="2">
    <location>
        <begin position="441"/>
        <end position="460"/>
    </location>
</feature>
<evidence type="ECO:0000259" key="4">
    <source>
        <dbReference type="Pfam" id="PF25607"/>
    </source>
</evidence>
<dbReference type="Pfam" id="PF13584">
    <property type="entry name" value="BatD"/>
    <property type="match status" value="1"/>
</dbReference>
<protein>
    <recommendedName>
        <fullName evidence="4">DUF7939 domain-containing protein</fullName>
    </recommendedName>
</protein>
<keyword evidence="2" id="KW-0472">Membrane</keyword>
<keyword evidence="2" id="KW-0812">Transmembrane</keyword>
<dbReference type="EMBL" id="JAUSVY010000005">
    <property type="protein sequence ID" value="MDQ0505790.1"/>
    <property type="molecule type" value="Genomic_DNA"/>
</dbReference>
<keyword evidence="2" id="KW-1133">Transmembrane helix</keyword>
<feature type="region of interest" description="Disordered" evidence="1">
    <location>
        <begin position="568"/>
        <end position="589"/>
    </location>
</feature>
<gene>
    <name evidence="5" type="ORF">QOZ94_002590</name>
</gene>
<dbReference type="Proteomes" id="UP001241747">
    <property type="component" value="Unassembled WGS sequence"/>
</dbReference>
<dbReference type="InterPro" id="IPR025738">
    <property type="entry name" value="BatD"/>
</dbReference>
<evidence type="ECO:0000256" key="2">
    <source>
        <dbReference type="SAM" id="Phobius"/>
    </source>
</evidence>
<dbReference type="PANTHER" id="PTHR40940:SF1">
    <property type="entry name" value="PROTEIN BATD"/>
    <property type="match status" value="1"/>
</dbReference>
<evidence type="ECO:0000313" key="6">
    <source>
        <dbReference type="Proteomes" id="UP001241747"/>
    </source>
</evidence>
<keyword evidence="3" id="KW-0732">Signal</keyword>
<proteinExistence type="predicted"/>
<sequence length="589" mass="62325">MKTNSRFRPWLALPVAALLAGPAEAASVSAAPDRFVVPAGETFDFIVSLTDGESWQPPDVSALGRDFEIVDRRRASHAEMVDGKPVHVDQWVMTLLPRRTGTLTLPPVTVGGLASAPAQVQVVPAAAGQVQTDDEPLFVRVEAAAGPAYVQSDVPVTIRIYDAIGMRSGSMEKPLADGASFTEDGGQRSYVKTVGRRRYRVIEQSYLMRPQKSGVITIPPVSLNASVPGFQGSSVASDLPSLLGRSGFGEPGQRTVTVKSQPVSVRVQPRPEGVTGWFLPALGVTLSQQWSAPVSDIKVGDTVTRTLTLVAKGASPNQLPPLDLEPVDGLRQYVEESRTDATLIDGMAGAVLTKRFSLVPTRPGSFTLPAIEVPWWNLATNQQEKAVLPAVTLEVRPGAEPLAPAAPASPAAVARSPASTAEAPPAGEGLPVARLLRENRLALALLAGGVAGALVLFMWLGRRSRVMNATAGNPTGGPAAPRRRRGPLRAAPVDPEQLMAALIAACRKGEARAAHDAYGRLARLGLFAAPPADLQSAAARLARHLYGGESRDWNGRALLAAVRRAERRRVRAGKRPSGARLAPLYPGSR</sequence>
<name>A0ABU0LF74_XANAG</name>